<evidence type="ECO:0000256" key="5">
    <source>
        <dbReference type="ARBA" id="ARBA00022643"/>
    </source>
</evidence>
<evidence type="ECO:0000256" key="14">
    <source>
        <dbReference type="PIRSR" id="PIRSR006621-2"/>
    </source>
</evidence>
<dbReference type="InterPro" id="IPR004652">
    <property type="entry name" value="DusB-like"/>
</dbReference>
<keyword evidence="14" id="KW-0547">Nucleotide-binding</keyword>
<dbReference type="InterPro" id="IPR001269">
    <property type="entry name" value="DUS_fam"/>
</dbReference>
<keyword evidence="17" id="KW-1185">Reference proteome</keyword>
<dbReference type="NCBIfam" id="TIGR00737">
    <property type="entry name" value="nifR3_yhdG"/>
    <property type="match status" value="1"/>
</dbReference>
<dbReference type="Pfam" id="PF01207">
    <property type="entry name" value="Dus"/>
    <property type="match status" value="1"/>
</dbReference>
<evidence type="ECO:0000256" key="13">
    <source>
        <dbReference type="PIRSR" id="PIRSR006621-1"/>
    </source>
</evidence>
<keyword evidence="3" id="KW-0820">tRNA-binding</keyword>
<gene>
    <name evidence="16" type="ORF">SAMN06296036_115162</name>
</gene>
<dbReference type="EMBL" id="FWZT01000015">
    <property type="protein sequence ID" value="SMF50171.1"/>
    <property type="molecule type" value="Genomic_DNA"/>
</dbReference>
<dbReference type="SUPFAM" id="SSF51395">
    <property type="entry name" value="FMN-linked oxidoreductases"/>
    <property type="match status" value="1"/>
</dbReference>
<feature type="active site" description="Proton donor" evidence="13">
    <location>
        <position position="105"/>
    </location>
</feature>
<dbReference type="OrthoDB" id="5288852at2"/>
<feature type="binding site" evidence="14">
    <location>
        <position position="174"/>
    </location>
    <ligand>
        <name>FMN</name>
        <dbReference type="ChEBI" id="CHEBI:58210"/>
    </ligand>
</feature>
<keyword evidence="8" id="KW-0694">RNA-binding</keyword>
<reference evidence="17" key="1">
    <citation type="submission" date="2017-04" db="EMBL/GenBank/DDBJ databases">
        <authorList>
            <person name="Varghese N."/>
            <person name="Submissions S."/>
        </authorList>
    </citation>
    <scope>NUCLEOTIDE SEQUENCE [LARGE SCALE GENOMIC DNA]</scope>
    <source>
        <strain evidence="17">RKEM611</strain>
    </source>
</reference>
<evidence type="ECO:0000256" key="10">
    <source>
        <dbReference type="ARBA" id="ARBA00048205"/>
    </source>
</evidence>
<sequence>MTKVSPFQRLGISENPVVLAPLAGVSDHPFRRICSRHGADLTYVEMISATAMIYESRRTYRMLKRHESESVLGVQITGRSAEDVGKAAEILHDMPFDTIDINMGCPVKKVVKTGCGSAILKEPDRVYDTVKALRNATDKVISAKIRIGWDHSSINGIEIARAIEEAGADFMTVHGRTRNDDYSKPVDLEYMAQLKTAVSIPLIGNGNLFSAFDGDYMTKATKVDGLMVSRGALGNPWIFNDIKKVQNTVSLEDWLDTVSDHLKWQQEEYGDVGAGAVCMRKHLLWYAKGWPGVKALREKMNVAESLQSALAMVQEFAEQLASQGITHRFDVTNSDAEGRFVWDPKYDMDRKLDRGVGDDGLSTPPQL</sequence>
<keyword evidence="5 12" id="KW-0288">FMN</keyword>
<dbReference type="InterPro" id="IPR035587">
    <property type="entry name" value="DUS-like_FMN-bd"/>
</dbReference>
<keyword evidence="7" id="KW-0521">NADP</keyword>
<dbReference type="GO" id="GO:0000049">
    <property type="term" value="F:tRNA binding"/>
    <property type="evidence" value="ECO:0007669"/>
    <property type="project" value="UniProtKB-KW"/>
</dbReference>
<dbReference type="PROSITE" id="PS01136">
    <property type="entry name" value="UPF0034"/>
    <property type="match status" value="1"/>
</dbReference>
<comment type="cofactor">
    <cofactor evidence="1 12 14">
        <name>FMN</name>
        <dbReference type="ChEBI" id="CHEBI:58210"/>
    </cofactor>
</comment>
<evidence type="ECO:0000256" key="4">
    <source>
        <dbReference type="ARBA" id="ARBA00022630"/>
    </source>
</evidence>
<feature type="domain" description="DUS-like FMN-binding" evidence="15">
    <location>
        <begin position="19"/>
        <end position="317"/>
    </location>
</feature>
<evidence type="ECO:0000313" key="17">
    <source>
        <dbReference type="Proteomes" id="UP000192907"/>
    </source>
</evidence>
<comment type="similarity">
    <text evidence="12">Belongs to the dus family.</text>
</comment>
<dbReference type="InterPro" id="IPR018517">
    <property type="entry name" value="tRNA_hU_synthase_CS"/>
</dbReference>
<comment type="catalytic activity">
    <reaction evidence="10">
        <text>a 5,6-dihydrouridine in tRNA + NADP(+) = a uridine in tRNA + NADPH + H(+)</text>
        <dbReference type="Rhea" id="RHEA:23624"/>
        <dbReference type="Rhea" id="RHEA-COMP:13339"/>
        <dbReference type="Rhea" id="RHEA-COMP:13887"/>
        <dbReference type="ChEBI" id="CHEBI:15378"/>
        <dbReference type="ChEBI" id="CHEBI:57783"/>
        <dbReference type="ChEBI" id="CHEBI:58349"/>
        <dbReference type="ChEBI" id="CHEBI:65315"/>
        <dbReference type="ChEBI" id="CHEBI:74443"/>
    </reaction>
</comment>
<dbReference type="EC" id="1.3.1.-" evidence="12"/>
<dbReference type="Proteomes" id="UP000192907">
    <property type="component" value="Unassembled WGS sequence"/>
</dbReference>
<accession>A0A1Y6CDS9</accession>
<dbReference type="AlphaFoldDB" id="A0A1Y6CDS9"/>
<comment type="catalytic activity">
    <reaction evidence="11">
        <text>a 5,6-dihydrouridine in tRNA + NAD(+) = a uridine in tRNA + NADH + H(+)</text>
        <dbReference type="Rhea" id="RHEA:54452"/>
        <dbReference type="Rhea" id="RHEA-COMP:13339"/>
        <dbReference type="Rhea" id="RHEA-COMP:13887"/>
        <dbReference type="ChEBI" id="CHEBI:15378"/>
        <dbReference type="ChEBI" id="CHEBI:57540"/>
        <dbReference type="ChEBI" id="CHEBI:57945"/>
        <dbReference type="ChEBI" id="CHEBI:65315"/>
        <dbReference type="ChEBI" id="CHEBI:74443"/>
    </reaction>
</comment>
<evidence type="ECO:0000256" key="7">
    <source>
        <dbReference type="ARBA" id="ARBA00022857"/>
    </source>
</evidence>
<feature type="binding site" evidence="14">
    <location>
        <position position="144"/>
    </location>
    <ligand>
        <name>FMN</name>
        <dbReference type="ChEBI" id="CHEBI:58210"/>
    </ligand>
</feature>
<protein>
    <recommendedName>
        <fullName evidence="12">tRNA-dihydrouridine synthase</fullName>
        <ecNumber evidence="12">1.3.1.-</ecNumber>
    </recommendedName>
</protein>
<evidence type="ECO:0000313" key="16">
    <source>
        <dbReference type="EMBL" id="SMF50171.1"/>
    </source>
</evidence>
<proteinExistence type="inferred from homology"/>
<dbReference type="Gene3D" id="1.10.1200.80">
    <property type="entry name" value="Putative flavin oxidoreducatase, domain 2"/>
    <property type="match status" value="1"/>
</dbReference>
<evidence type="ECO:0000256" key="9">
    <source>
        <dbReference type="ARBA" id="ARBA00023002"/>
    </source>
</evidence>
<evidence type="ECO:0000256" key="8">
    <source>
        <dbReference type="ARBA" id="ARBA00022884"/>
    </source>
</evidence>
<evidence type="ECO:0000256" key="12">
    <source>
        <dbReference type="PIRNR" id="PIRNR006621"/>
    </source>
</evidence>
<keyword evidence="4 12" id="KW-0285">Flavoprotein</keyword>
<dbReference type="PIRSF" id="PIRSF006621">
    <property type="entry name" value="Dus"/>
    <property type="match status" value="1"/>
</dbReference>
<feature type="binding site" evidence="14">
    <location>
        <position position="75"/>
    </location>
    <ligand>
        <name>FMN</name>
        <dbReference type="ChEBI" id="CHEBI:58210"/>
    </ligand>
</feature>
<evidence type="ECO:0000259" key="15">
    <source>
        <dbReference type="Pfam" id="PF01207"/>
    </source>
</evidence>
<dbReference type="GO" id="GO:0017150">
    <property type="term" value="F:tRNA dihydrouridine synthase activity"/>
    <property type="evidence" value="ECO:0007669"/>
    <property type="project" value="InterPro"/>
</dbReference>
<dbReference type="CDD" id="cd02801">
    <property type="entry name" value="DUS_like_FMN"/>
    <property type="match status" value="1"/>
</dbReference>
<evidence type="ECO:0000256" key="3">
    <source>
        <dbReference type="ARBA" id="ARBA00022555"/>
    </source>
</evidence>
<feature type="binding site" evidence="14">
    <location>
        <begin position="229"/>
        <end position="230"/>
    </location>
    <ligand>
        <name>FMN</name>
        <dbReference type="ChEBI" id="CHEBI:58210"/>
    </ligand>
</feature>
<evidence type="ECO:0000256" key="11">
    <source>
        <dbReference type="ARBA" id="ARBA00048802"/>
    </source>
</evidence>
<organism evidence="16 17">
    <name type="scientific">Pseudobacteriovorax antillogorgiicola</name>
    <dbReference type="NCBI Taxonomy" id="1513793"/>
    <lineage>
        <taxon>Bacteria</taxon>
        <taxon>Pseudomonadati</taxon>
        <taxon>Bdellovibrionota</taxon>
        <taxon>Oligoflexia</taxon>
        <taxon>Oligoflexales</taxon>
        <taxon>Pseudobacteriovoracaceae</taxon>
        <taxon>Pseudobacteriovorax</taxon>
    </lineage>
</organism>
<dbReference type="InterPro" id="IPR024036">
    <property type="entry name" value="tRNA-dHydroUridine_Synthase_C"/>
</dbReference>
<evidence type="ECO:0000256" key="6">
    <source>
        <dbReference type="ARBA" id="ARBA00022694"/>
    </source>
</evidence>
<keyword evidence="9 12" id="KW-0560">Oxidoreductase</keyword>
<dbReference type="InterPro" id="IPR013785">
    <property type="entry name" value="Aldolase_TIM"/>
</dbReference>
<dbReference type="PANTHER" id="PTHR45846">
    <property type="entry name" value="TRNA-DIHYDROURIDINE(47) SYNTHASE [NAD(P)(+)]-LIKE"/>
    <property type="match status" value="1"/>
</dbReference>
<dbReference type="RefSeq" id="WP_132319914.1">
    <property type="nucleotide sequence ID" value="NZ_FWZT01000015.1"/>
</dbReference>
<dbReference type="STRING" id="1513793.SAMN06296036_115162"/>
<evidence type="ECO:0000256" key="1">
    <source>
        <dbReference type="ARBA" id="ARBA00001917"/>
    </source>
</evidence>
<comment type="function">
    <text evidence="2 12">Catalyzes the synthesis of 5,6-dihydrouridine (D), a modified base found in the D-loop of most tRNAs, via the reduction of the C5-C6 double bond in target uridines.</text>
</comment>
<evidence type="ECO:0000256" key="2">
    <source>
        <dbReference type="ARBA" id="ARBA00002790"/>
    </source>
</evidence>
<keyword evidence="6 12" id="KW-0819">tRNA processing</keyword>
<dbReference type="Gene3D" id="3.20.20.70">
    <property type="entry name" value="Aldolase class I"/>
    <property type="match status" value="1"/>
</dbReference>
<dbReference type="GO" id="GO:0050660">
    <property type="term" value="F:flavin adenine dinucleotide binding"/>
    <property type="evidence" value="ECO:0007669"/>
    <property type="project" value="InterPro"/>
</dbReference>
<dbReference type="PANTHER" id="PTHR45846:SF1">
    <property type="entry name" value="TRNA-DIHYDROURIDINE(47) SYNTHASE [NAD(P)(+)]-LIKE"/>
    <property type="match status" value="1"/>
</dbReference>
<name>A0A1Y6CDS9_9BACT</name>